<dbReference type="PROSITE" id="PS51257">
    <property type="entry name" value="PROKAR_LIPOPROTEIN"/>
    <property type="match status" value="1"/>
</dbReference>
<organism evidence="2">
    <name type="scientific">candidate division WOR-3 bacterium</name>
    <dbReference type="NCBI Taxonomy" id="2052148"/>
    <lineage>
        <taxon>Bacteria</taxon>
        <taxon>Bacteria division WOR-3</taxon>
    </lineage>
</organism>
<sequence>MRRFLVFFVIFLFACAPKQAKIEILSFSISDSIRVHDPDGNPANSWLGVSDTVITWDSTLLNVKVRYEGATVGYLDEIVWVLKSPTGETINTFEALVYPPIPFEDGEIKNLKFYLSFDNKSAFKVDSLYDGSLNYFGIGKVTVYLTGTTYEQFLKSDNISFDLKFVP</sequence>
<evidence type="ECO:0000313" key="2">
    <source>
        <dbReference type="EMBL" id="HGB35350.1"/>
    </source>
</evidence>
<reference evidence="2" key="1">
    <citation type="journal article" date="2020" name="mSystems">
        <title>Genome- and Community-Level Interaction Insights into Carbon Utilization and Element Cycling Functions of Hydrothermarchaeota in Hydrothermal Sediment.</title>
        <authorList>
            <person name="Zhou Z."/>
            <person name="Liu Y."/>
            <person name="Xu W."/>
            <person name="Pan J."/>
            <person name="Luo Z.H."/>
            <person name="Li M."/>
        </authorList>
    </citation>
    <scope>NUCLEOTIDE SEQUENCE [LARGE SCALE GENOMIC DNA]</scope>
    <source>
        <strain evidence="2">SpSt-754</strain>
    </source>
</reference>
<name>A0A7V3NTA4_UNCW3</name>
<evidence type="ECO:0000256" key="1">
    <source>
        <dbReference type="SAM" id="SignalP"/>
    </source>
</evidence>
<accession>A0A7V3NTA4</accession>
<keyword evidence="1" id="KW-0732">Signal</keyword>
<gene>
    <name evidence="2" type="ORF">ENV38_00375</name>
</gene>
<feature type="chain" id="PRO_5030600742" evidence="1">
    <location>
        <begin position="21"/>
        <end position="167"/>
    </location>
</feature>
<dbReference type="AlphaFoldDB" id="A0A7V3NTA4"/>
<protein>
    <submittedName>
        <fullName evidence="2">Uncharacterized protein</fullName>
    </submittedName>
</protein>
<dbReference type="EMBL" id="DTGD01000014">
    <property type="protein sequence ID" value="HGB35350.1"/>
    <property type="molecule type" value="Genomic_DNA"/>
</dbReference>
<feature type="signal peptide" evidence="1">
    <location>
        <begin position="1"/>
        <end position="20"/>
    </location>
</feature>
<proteinExistence type="predicted"/>
<comment type="caution">
    <text evidence="2">The sequence shown here is derived from an EMBL/GenBank/DDBJ whole genome shotgun (WGS) entry which is preliminary data.</text>
</comment>